<name>A0A3M0L1F5_HIRRU</name>
<reference evidence="2 3" key="1">
    <citation type="submission" date="2018-07" db="EMBL/GenBank/DDBJ databases">
        <title>A high quality draft genome assembly of the barn swallow (H. rustica rustica).</title>
        <authorList>
            <person name="Formenti G."/>
            <person name="Chiara M."/>
            <person name="Poveda L."/>
            <person name="Francoijs K.-J."/>
            <person name="Bonisoli-Alquati A."/>
            <person name="Canova L."/>
            <person name="Gianfranceschi L."/>
            <person name="Horner D.S."/>
            <person name="Saino N."/>
        </authorList>
    </citation>
    <scope>NUCLEOTIDE SEQUENCE [LARGE SCALE GENOMIC DNA]</scope>
    <source>
        <strain evidence="2">Chelidonia</strain>
        <tissue evidence="2">Blood</tissue>
    </source>
</reference>
<keyword evidence="3" id="KW-1185">Reference proteome</keyword>
<dbReference type="AlphaFoldDB" id="A0A3M0L1F5"/>
<gene>
    <name evidence="2" type="ORF">DUI87_10751</name>
</gene>
<accession>A0A3M0L1F5</accession>
<dbReference type="EMBL" id="QRBI01000106">
    <property type="protein sequence ID" value="RMC13217.1"/>
    <property type="molecule type" value="Genomic_DNA"/>
</dbReference>
<evidence type="ECO:0000313" key="3">
    <source>
        <dbReference type="Proteomes" id="UP000269221"/>
    </source>
</evidence>
<proteinExistence type="predicted"/>
<sequence>MCGSKPQKVPKKLEEPLGEHVAEESHAETDLSVLAFTVESPTHRILQARPAVFSLGLKNPIGMLQRSSNDRQAAPESDHVFVDN</sequence>
<feature type="compositionally biased region" description="Basic and acidic residues" evidence="1">
    <location>
        <begin position="11"/>
        <end position="28"/>
    </location>
</feature>
<dbReference type="Proteomes" id="UP000269221">
    <property type="component" value="Unassembled WGS sequence"/>
</dbReference>
<feature type="region of interest" description="Disordered" evidence="1">
    <location>
        <begin position="1"/>
        <end position="28"/>
    </location>
</feature>
<comment type="caution">
    <text evidence="2">The sequence shown here is derived from an EMBL/GenBank/DDBJ whole genome shotgun (WGS) entry which is preliminary data.</text>
</comment>
<protein>
    <submittedName>
        <fullName evidence="2">Uncharacterized protein</fullName>
    </submittedName>
</protein>
<evidence type="ECO:0000313" key="2">
    <source>
        <dbReference type="EMBL" id="RMC13217.1"/>
    </source>
</evidence>
<organism evidence="2 3">
    <name type="scientific">Hirundo rustica rustica</name>
    <dbReference type="NCBI Taxonomy" id="333673"/>
    <lineage>
        <taxon>Eukaryota</taxon>
        <taxon>Metazoa</taxon>
        <taxon>Chordata</taxon>
        <taxon>Craniata</taxon>
        <taxon>Vertebrata</taxon>
        <taxon>Euteleostomi</taxon>
        <taxon>Archelosauria</taxon>
        <taxon>Archosauria</taxon>
        <taxon>Dinosauria</taxon>
        <taxon>Saurischia</taxon>
        <taxon>Theropoda</taxon>
        <taxon>Coelurosauria</taxon>
        <taxon>Aves</taxon>
        <taxon>Neognathae</taxon>
        <taxon>Neoaves</taxon>
        <taxon>Telluraves</taxon>
        <taxon>Australaves</taxon>
        <taxon>Passeriformes</taxon>
        <taxon>Sylvioidea</taxon>
        <taxon>Hirundinidae</taxon>
        <taxon>Hirundo</taxon>
    </lineage>
</organism>
<evidence type="ECO:0000256" key="1">
    <source>
        <dbReference type="SAM" id="MobiDB-lite"/>
    </source>
</evidence>